<evidence type="ECO:0000256" key="2">
    <source>
        <dbReference type="SAM" id="MobiDB-lite"/>
    </source>
</evidence>
<keyword evidence="4" id="KW-1185">Reference proteome</keyword>
<gene>
    <name evidence="3" type="ORF">SHERM_28913</name>
</gene>
<evidence type="ECO:0000313" key="3">
    <source>
        <dbReference type="EMBL" id="CAA0833655.1"/>
    </source>
</evidence>
<dbReference type="Proteomes" id="UP001153555">
    <property type="component" value="Unassembled WGS sequence"/>
</dbReference>
<dbReference type="PANTHER" id="PTHR31071">
    <property type="entry name" value="GB|AAF24581.1"/>
    <property type="match status" value="1"/>
</dbReference>
<dbReference type="PANTHER" id="PTHR31071:SF2">
    <property type="entry name" value="ACTIN CYTOSKELETON-REGULATORY COMPLEX PAN-LIKE PROTEIN"/>
    <property type="match status" value="1"/>
</dbReference>
<dbReference type="AlphaFoldDB" id="A0A9N7NKS5"/>
<dbReference type="EMBL" id="CACSLK010027840">
    <property type="protein sequence ID" value="CAA0833655.1"/>
    <property type="molecule type" value="Genomic_DNA"/>
</dbReference>
<comment type="caution">
    <text evidence="3">The sequence shown here is derived from an EMBL/GenBank/DDBJ whole genome shotgun (WGS) entry which is preliminary data.</text>
</comment>
<keyword evidence="1" id="KW-0175">Coiled coil</keyword>
<protein>
    <submittedName>
        <fullName evidence="3">Uncharacterized protein</fullName>
    </submittedName>
</protein>
<sequence>MKAPGAGVRMRREARAPPARRGSRPETPLLRWRFDEGGGESFPAAEEDKSGGEAGRKSRRRIIPGVSARKLAAGLWRLHMPEFQIHTSQRVGGFQFGVDHFGGTLDCHHVDRVHGLTDNDMVHSPRSVSDPKHGHLFKKARALIEDVCDELAKEIEEDKAEVEALKRECMSLGEEVEEERRMLQMAEVWREERMQMKLVDAKVMLEDKYSEMSGLVAGLVSLLSSSSGPGPEKIEKAEFLIQVAKSVSMQDVRELTYEPPNLDDIFSMLGEGECSQASKIHTVSPEVKVIVRDGVHHAYTDQIGELLEEDVSEWETVSHQGSSYSPEGSDPSVNNRNFRARSVPINATEWEKEGRIVEIGEVDSARMRQIKRDSSISNKLWKSCPNNGDSYKIVSNGTVFSPYNGLPLSPQDLYGQWSSPDSGKPRVNRAMKGCIEWPRGAQKSSLKARFLEARMGSQKVQLRQVLKHKI</sequence>
<evidence type="ECO:0000256" key="1">
    <source>
        <dbReference type="SAM" id="Coils"/>
    </source>
</evidence>
<dbReference type="InterPro" id="IPR043424">
    <property type="entry name" value="BLT-like"/>
</dbReference>
<dbReference type="OrthoDB" id="1927957at2759"/>
<accession>A0A9N7NKS5</accession>
<evidence type="ECO:0000313" key="4">
    <source>
        <dbReference type="Proteomes" id="UP001153555"/>
    </source>
</evidence>
<feature type="compositionally biased region" description="Basic and acidic residues" evidence="2">
    <location>
        <begin position="46"/>
        <end position="56"/>
    </location>
</feature>
<name>A0A9N7NKS5_STRHE</name>
<feature type="coiled-coil region" evidence="1">
    <location>
        <begin position="141"/>
        <end position="182"/>
    </location>
</feature>
<feature type="region of interest" description="Disordered" evidence="2">
    <location>
        <begin position="1"/>
        <end position="61"/>
    </location>
</feature>
<feature type="region of interest" description="Disordered" evidence="2">
    <location>
        <begin position="317"/>
        <end position="337"/>
    </location>
</feature>
<proteinExistence type="predicted"/>
<organism evidence="3 4">
    <name type="scientific">Striga hermonthica</name>
    <name type="common">Purple witchweed</name>
    <name type="synonym">Buchnera hermonthica</name>
    <dbReference type="NCBI Taxonomy" id="68872"/>
    <lineage>
        <taxon>Eukaryota</taxon>
        <taxon>Viridiplantae</taxon>
        <taxon>Streptophyta</taxon>
        <taxon>Embryophyta</taxon>
        <taxon>Tracheophyta</taxon>
        <taxon>Spermatophyta</taxon>
        <taxon>Magnoliopsida</taxon>
        <taxon>eudicotyledons</taxon>
        <taxon>Gunneridae</taxon>
        <taxon>Pentapetalae</taxon>
        <taxon>asterids</taxon>
        <taxon>lamiids</taxon>
        <taxon>Lamiales</taxon>
        <taxon>Orobanchaceae</taxon>
        <taxon>Buchnereae</taxon>
        <taxon>Striga</taxon>
    </lineage>
</organism>
<reference evidence="3" key="1">
    <citation type="submission" date="2019-12" db="EMBL/GenBank/DDBJ databases">
        <authorList>
            <person name="Scholes J."/>
        </authorList>
    </citation>
    <scope>NUCLEOTIDE SEQUENCE</scope>
</reference>